<keyword evidence="2" id="KW-1133">Transmembrane helix</keyword>
<keyword evidence="2" id="KW-0472">Membrane</keyword>
<keyword evidence="2" id="KW-0812">Transmembrane</keyword>
<organism evidence="3 4">
    <name type="scientific">Dentiscutata erythropus</name>
    <dbReference type="NCBI Taxonomy" id="1348616"/>
    <lineage>
        <taxon>Eukaryota</taxon>
        <taxon>Fungi</taxon>
        <taxon>Fungi incertae sedis</taxon>
        <taxon>Mucoromycota</taxon>
        <taxon>Glomeromycotina</taxon>
        <taxon>Glomeromycetes</taxon>
        <taxon>Diversisporales</taxon>
        <taxon>Gigasporaceae</taxon>
        <taxon>Dentiscutata</taxon>
    </lineage>
</organism>
<feature type="transmembrane region" description="Helical" evidence="2">
    <location>
        <begin position="88"/>
        <end position="106"/>
    </location>
</feature>
<proteinExistence type="predicted"/>
<evidence type="ECO:0000313" key="4">
    <source>
        <dbReference type="Proteomes" id="UP000789405"/>
    </source>
</evidence>
<accession>A0A9N9CMU9</accession>
<feature type="non-terminal residue" evidence="3">
    <location>
        <position position="425"/>
    </location>
</feature>
<name>A0A9N9CMU9_9GLOM</name>
<gene>
    <name evidence="3" type="ORF">DERYTH_LOCUS8059</name>
</gene>
<feature type="region of interest" description="Disordered" evidence="1">
    <location>
        <begin position="114"/>
        <end position="138"/>
    </location>
</feature>
<protein>
    <submittedName>
        <fullName evidence="3">28693_t:CDS:1</fullName>
    </submittedName>
</protein>
<dbReference type="OrthoDB" id="2386312at2759"/>
<feature type="compositionally biased region" description="Low complexity" evidence="1">
    <location>
        <begin position="122"/>
        <end position="138"/>
    </location>
</feature>
<sequence length="425" mass="48930">MNDLFSLNLSLSTDGKTKEGVAYKIILLYSPYREVKMTLKIVRVKLYDFFQLMVRYLHKNSRCGTTSSLNSNWISSSAYISMQKYRPIAYIGGMTLIAFVSVWIFMQKHISECDTDSEDSKNSINSNNSKNSINSKNSHVVSKNAKYGGFSPIRRERVTSTIRRKKVTSQNTSRRCEVKNVINNVQNRISITLNKIRSIQIDDVTCDNDDLMNVESPSSLFLNAAFETVEQDRYDQDVRLATKLEKQIELENDVEFILNMINKGSKDSYSNGESCWISNDYSTIPVNINDSQKSGKKVVTFATLASDIEQASQRRIIRDFEILKVLKQKKLTEEITEGSLKSAIEIVKTQSLARAKSTRRLKRPHKMSYEIDNVNKKFLYIDSWKKDMIDRLNDLECEFNTLEEMIDDNRILTESFEAKKNKDGE</sequence>
<reference evidence="3" key="1">
    <citation type="submission" date="2021-06" db="EMBL/GenBank/DDBJ databases">
        <authorList>
            <person name="Kallberg Y."/>
            <person name="Tangrot J."/>
            <person name="Rosling A."/>
        </authorList>
    </citation>
    <scope>NUCLEOTIDE SEQUENCE</scope>
    <source>
        <strain evidence="3">MA453B</strain>
    </source>
</reference>
<evidence type="ECO:0000313" key="3">
    <source>
        <dbReference type="EMBL" id="CAG8609476.1"/>
    </source>
</evidence>
<evidence type="ECO:0000256" key="1">
    <source>
        <dbReference type="SAM" id="MobiDB-lite"/>
    </source>
</evidence>
<dbReference type="EMBL" id="CAJVPY010004072">
    <property type="protein sequence ID" value="CAG8609476.1"/>
    <property type="molecule type" value="Genomic_DNA"/>
</dbReference>
<keyword evidence="4" id="KW-1185">Reference proteome</keyword>
<dbReference type="AlphaFoldDB" id="A0A9N9CMU9"/>
<dbReference type="Proteomes" id="UP000789405">
    <property type="component" value="Unassembled WGS sequence"/>
</dbReference>
<evidence type="ECO:0000256" key="2">
    <source>
        <dbReference type="SAM" id="Phobius"/>
    </source>
</evidence>
<comment type="caution">
    <text evidence="3">The sequence shown here is derived from an EMBL/GenBank/DDBJ whole genome shotgun (WGS) entry which is preliminary data.</text>
</comment>